<comment type="cofactor">
    <cofactor evidence="1 15 16">
        <name>FAD</name>
        <dbReference type="ChEBI" id="CHEBI:57692"/>
    </cofactor>
</comment>
<evidence type="ECO:0000256" key="2">
    <source>
        <dbReference type="ARBA" id="ARBA00004173"/>
    </source>
</evidence>
<evidence type="ECO:0000256" key="7">
    <source>
        <dbReference type="ARBA" id="ARBA00022630"/>
    </source>
</evidence>
<evidence type="ECO:0000256" key="6">
    <source>
        <dbReference type="ARBA" id="ARBA00022448"/>
    </source>
</evidence>
<comment type="catalytic activity">
    <reaction evidence="14 15">
        <text>2 reduced [adrenodoxin] + NADP(+) + H(+) = 2 oxidized [adrenodoxin] + NADPH</text>
        <dbReference type="Rhea" id="RHEA:42312"/>
        <dbReference type="Rhea" id="RHEA-COMP:9998"/>
        <dbReference type="Rhea" id="RHEA-COMP:9999"/>
        <dbReference type="ChEBI" id="CHEBI:15378"/>
        <dbReference type="ChEBI" id="CHEBI:33737"/>
        <dbReference type="ChEBI" id="CHEBI:33738"/>
        <dbReference type="ChEBI" id="CHEBI:57783"/>
        <dbReference type="ChEBI" id="CHEBI:58349"/>
        <dbReference type="EC" id="1.18.1.6"/>
    </reaction>
</comment>
<keyword evidence="13 15" id="KW-0496">Mitochondrion</keyword>
<dbReference type="PANTHER" id="PTHR48467:SF1">
    <property type="entry name" value="GLUTAMATE SYNTHASE 1 [NADH], CHLOROPLASTIC-LIKE"/>
    <property type="match status" value="1"/>
</dbReference>
<dbReference type="GO" id="GO:0008860">
    <property type="term" value="F:ferredoxin-NAD+ reductase activity"/>
    <property type="evidence" value="ECO:0007669"/>
    <property type="project" value="EnsemblFungi"/>
</dbReference>
<evidence type="ECO:0000256" key="11">
    <source>
        <dbReference type="ARBA" id="ARBA00022982"/>
    </source>
</evidence>
<feature type="binding site" evidence="16">
    <location>
        <position position="375"/>
    </location>
    <ligand>
        <name>FAD</name>
        <dbReference type="ChEBI" id="CHEBI:57692"/>
    </ligand>
</feature>
<protein>
    <recommendedName>
        <fullName evidence="5 15">NADPH:adrenodoxin oxidoreductase, mitochondrial</fullName>
        <ecNumber evidence="4 15">1.18.1.6</ecNumber>
    </recommendedName>
</protein>
<keyword evidence="6" id="KW-0813">Transport</keyword>
<sequence>MLKRTFTTVTNAAKPFKLAVVGSGPGGFYTAHRLLKEHPTTQIDMYDSLPIPHGLVRYGVAPDHPEVKNVMTTFDKVAEDERFRFLAINSQQPTLTVPELQNHYDAILFSYGASEDRRLGVPNEDVYGSTSARTFVGWYNGLPRDRDLKLPLEDTDTAVVIGQGNVALDVARILLSPIDELRKTDITEYALDALSKSRIKHVHVVGRRGPLQAAFTAKELREQLKLPGVQFHADHDWIHDQIQQNQSFLSKRRPLKRLMSLLDQKPATTHNNDKSWNLKFLRSPVEILTNSDASAVAGIRYEVNRLEGPVEKQRAVGTGEYETQECGLVLRSIGYKSLAMDGLPFDNNQGLVPNVYGKIIDSEQTELPGMYTSGWLKRGPTGVIVSTMSDAYETADTILNDLRQDVPMLSTNPNRLSEDDLMQLMYRRDICPVSYSDWKLIEAAEFNAGSLLGKPREKFATVDEMLNILNRRS</sequence>
<evidence type="ECO:0000256" key="3">
    <source>
        <dbReference type="ARBA" id="ARBA00008312"/>
    </source>
</evidence>
<feature type="binding site" evidence="17">
    <location>
        <begin position="207"/>
        <end position="208"/>
    </location>
    <ligand>
        <name>NADP(+)</name>
        <dbReference type="ChEBI" id="CHEBI:58349"/>
    </ligand>
</feature>
<evidence type="ECO:0000256" key="1">
    <source>
        <dbReference type="ARBA" id="ARBA00001974"/>
    </source>
</evidence>
<evidence type="ECO:0000313" key="20">
    <source>
        <dbReference type="Proteomes" id="UP000193560"/>
    </source>
</evidence>
<dbReference type="PRINTS" id="PR00419">
    <property type="entry name" value="ADXRDTASE"/>
</dbReference>
<dbReference type="Gene3D" id="3.40.50.720">
    <property type="entry name" value="NAD(P)-binding Rossmann-like Domain"/>
    <property type="match status" value="1"/>
</dbReference>
<feature type="binding site" evidence="17">
    <location>
        <position position="382"/>
    </location>
    <ligand>
        <name>NADP(+)</name>
        <dbReference type="ChEBI" id="CHEBI:58349"/>
    </ligand>
</feature>
<dbReference type="OrthoDB" id="333024at2759"/>
<evidence type="ECO:0000256" key="10">
    <source>
        <dbReference type="ARBA" id="ARBA00022946"/>
    </source>
</evidence>
<dbReference type="EC" id="1.18.1.6" evidence="4 15"/>
<dbReference type="EMBL" id="MCGE01000037">
    <property type="protein sequence ID" value="ORZ06912.1"/>
    <property type="molecule type" value="Genomic_DNA"/>
</dbReference>
<dbReference type="PANTHER" id="PTHR48467">
    <property type="entry name" value="GLUTAMATE SYNTHASE 1 [NADH], CHLOROPLASTIC-LIKE"/>
    <property type="match status" value="1"/>
</dbReference>
<dbReference type="InterPro" id="IPR055275">
    <property type="entry name" value="Ferredox_Rdtase"/>
</dbReference>
<comment type="subcellular location">
    <subcellularLocation>
        <location evidence="2 15">Mitochondrion</location>
    </subcellularLocation>
</comment>
<keyword evidence="9 15" id="KW-0521">NADP</keyword>
<dbReference type="GO" id="GO:0004324">
    <property type="term" value="F:ferredoxin-NADP+ reductase activity"/>
    <property type="evidence" value="ECO:0007669"/>
    <property type="project" value="EnsemblFungi"/>
</dbReference>
<dbReference type="AlphaFoldDB" id="A0A1X2I144"/>
<dbReference type="GO" id="GO:0006879">
    <property type="term" value="P:intracellular iron ion homeostasis"/>
    <property type="evidence" value="ECO:0007669"/>
    <property type="project" value="EnsemblFungi"/>
</dbReference>
<evidence type="ECO:0000256" key="13">
    <source>
        <dbReference type="ARBA" id="ARBA00023128"/>
    </source>
</evidence>
<evidence type="ECO:0000256" key="16">
    <source>
        <dbReference type="PIRSR" id="PIRSR000362-1"/>
    </source>
</evidence>
<keyword evidence="10" id="KW-0809">Transit peptide</keyword>
<keyword evidence="11" id="KW-0249">Electron transport</keyword>
<evidence type="ECO:0000313" key="19">
    <source>
        <dbReference type="EMBL" id="ORZ06912.1"/>
    </source>
</evidence>
<dbReference type="SUPFAM" id="SSF51971">
    <property type="entry name" value="Nucleotide-binding domain"/>
    <property type="match status" value="1"/>
</dbReference>
<feature type="domain" description="FAD/NAD(P)-binding" evidence="18">
    <location>
        <begin position="16"/>
        <end position="234"/>
    </location>
</feature>
<dbReference type="Gene3D" id="3.50.50.60">
    <property type="entry name" value="FAD/NAD(P)-binding domain"/>
    <property type="match status" value="1"/>
</dbReference>
<evidence type="ECO:0000256" key="17">
    <source>
        <dbReference type="PIRSR" id="PIRSR000362-2"/>
    </source>
</evidence>
<keyword evidence="8 15" id="KW-0274">FAD</keyword>
<evidence type="ECO:0000256" key="5">
    <source>
        <dbReference type="ARBA" id="ARBA00016287"/>
    </source>
</evidence>
<dbReference type="GO" id="GO:0005743">
    <property type="term" value="C:mitochondrial inner membrane"/>
    <property type="evidence" value="ECO:0007669"/>
    <property type="project" value="EnsemblFungi"/>
</dbReference>
<organism evidence="19 20">
    <name type="scientific">Absidia repens</name>
    <dbReference type="NCBI Taxonomy" id="90262"/>
    <lineage>
        <taxon>Eukaryota</taxon>
        <taxon>Fungi</taxon>
        <taxon>Fungi incertae sedis</taxon>
        <taxon>Mucoromycota</taxon>
        <taxon>Mucoromycotina</taxon>
        <taxon>Mucoromycetes</taxon>
        <taxon>Mucorales</taxon>
        <taxon>Cunninghamellaceae</taxon>
        <taxon>Absidia</taxon>
    </lineage>
</organism>
<evidence type="ECO:0000259" key="18">
    <source>
        <dbReference type="Pfam" id="PF07992"/>
    </source>
</evidence>
<feature type="binding site" evidence="17">
    <location>
        <position position="219"/>
    </location>
    <ligand>
        <name>NADP(+)</name>
        <dbReference type="ChEBI" id="CHEBI:58349"/>
    </ligand>
</feature>
<feature type="binding site" evidence="17">
    <location>
        <begin position="163"/>
        <end position="166"/>
    </location>
    <ligand>
        <name>NADP(+)</name>
        <dbReference type="ChEBI" id="CHEBI:58349"/>
    </ligand>
</feature>
<evidence type="ECO:0000256" key="12">
    <source>
        <dbReference type="ARBA" id="ARBA00023002"/>
    </source>
</evidence>
<gene>
    <name evidence="19" type="ORF">BCR42DRAFT_426694</name>
</gene>
<dbReference type="GO" id="GO:0006744">
    <property type="term" value="P:ubiquinone biosynthetic process"/>
    <property type="evidence" value="ECO:0007669"/>
    <property type="project" value="EnsemblFungi"/>
</dbReference>
<evidence type="ECO:0000256" key="15">
    <source>
        <dbReference type="PIRNR" id="PIRNR000362"/>
    </source>
</evidence>
<dbReference type="FunFam" id="3.50.50.60:FF:000036">
    <property type="entry name" value="NADPH:adrenodoxin oxidoreductase, mitochondrial"/>
    <property type="match status" value="1"/>
</dbReference>
<dbReference type="InterPro" id="IPR021163">
    <property type="entry name" value="Ferredox_Rdtase_adrenod"/>
</dbReference>
<evidence type="ECO:0000256" key="8">
    <source>
        <dbReference type="ARBA" id="ARBA00022827"/>
    </source>
</evidence>
<dbReference type="Pfam" id="PF07992">
    <property type="entry name" value="Pyr_redox_2"/>
    <property type="match status" value="1"/>
</dbReference>
<keyword evidence="7 15" id="KW-0285">Flavoprotein</keyword>
<dbReference type="InterPro" id="IPR036188">
    <property type="entry name" value="FAD/NAD-bd_sf"/>
</dbReference>
<feature type="binding site" evidence="16">
    <location>
        <position position="55"/>
    </location>
    <ligand>
        <name>FAD</name>
        <dbReference type="ChEBI" id="CHEBI:57692"/>
    </ligand>
</feature>
<evidence type="ECO:0000256" key="14">
    <source>
        <dbReference type="ARBA" id="ARBA00048933"/>
    </source>
</evidence>
<comment type="similarity">
    <text evidence="3 15">Belongs to the ferredoxin--NADP reductase type 1 family.</text>
</comment>
<accession>A0A1X2I144</accession>
<evidence type="ECO:0000256" key="9">
    <source>
        <dbReference type="ARBA" id="ARBA00022857"/>
    </source>
</evidence>
<name>A0A1X2I144_9FUNG</name>
<feature type="binding site" evidence="16">
    <location>
        <begin position="382"/>
        <end position="384"/>
    </location>
    <ligand>
        <name>FAD</name>
        <dbReference type="ChEBI" id="CHEBI:57692"/>
    </ligand>
</feature>
<dbReference type="PIRSF" id="PIRSF000362">
    <property type="entry name" value="FNR"/>
    <property type="match status" value="1"/>
</dbReference>
<keyword evidence="12 15" id="KW-0560">Oxidoreductase</keyword>
<proteinExistence type="inferred from homology"/>
<dbReference type="GO" id="GO:0071949">
    <property type="term" value="F:FAD binding"/>
    <property type="evidence" value="ECO:0007669"/>
    <property type="project" value="EnsemblFungi"/>
</dbReference>
<dbReference type="InterPro" id="IPR023753">
    <property type="entry name" value="FAD/NAD-binding_dom"/>
</dbReference>
<reference evidence="19 20" key="1">
    <citation type="submission" date="2016-07" db="EMBL/GenBank/DDBJ databases">
        <title>Pervasive Adenine N6-methylation of Active Genes in Fungi.</title>
        <authorList>
            <consortium name="DOE Joint Genome Institute"/>
            <person name="Mondo S.J."/>
            <person name="Dannebaum R.O."/>
            <person name="Kuo R.C."/>
            <person name="Labutti K."/>
            <person name="Haridas S."/>
            <person name="Kuo A."/>
            <person name="Salamov A."/>
            <person name="Ahrendt S.R."/>
            <person name="Lipzen A."/>
            <person name="Sullivan W."/>
            <person name="Andreopoulos W.B."/>
            <person name="Clum A."/>
            <person name="Lindquist E."/>
            <person name="Daum C."/>
            <person name="Ramamoorthy G.K."/>
            <person name="Gryganskyi A."/>
            <person name="Culley D."/>
            <person name="Magnuson J.K."/>
            <person name="James T.Y."/>
            <person name="O'Malley M.A."/>
            <person name="Stajich J.E."/>
            <person name="Spatafora J.W."/>
            <person name="Visel A."/>
            <person name="Grigoriev I.V."/>
        </authorList>
    </citation>
    <scope>NUCLEOTIDE SEQUENCE [LARGE SCALE GENOMIC DNA]</scope>
    <source>
        <strain evidence="19 20">NRRL 1336</strain>
    </source>
</reference>
<evidence type="ECO:0000256" key="4">
    <source>
        <dbReference type="ARBA" id="ARBA00013219"/>
    </source>
</evidence>
<dbReference type="Proteomes" id="UP000193560">
    <property type="component" value="Unassembled WGS sequence"/>
</dbReference>
<dbReference type="STRING" id="90262.A0A1X2I144"/>
<comment type="caution">
    <text evidence="19">The sequence shown here is derived from an EMBL/GenBank/DDBJ whole genome shotgun (WGS) entry which is preliminary data.</text>
</comment>
<keyword evidence="20" id="KW-1185">Reference proteome</keyword>